<dbReference type="Proteomes" id="UP000465810">
    <property type="component" value="Unassembled WGS sequence"/>
</dbReference>
<dbReference type="PANTHER" id="PTHR43029">
    <property type="entry name" value="AMMONIUM TRANSPORTER MEP2"/>
    <property type="match status" value="1"/>
</dbReference>
<keyword evidence="4 8" id="KW-0812">Transmembrane</keyword>
<feature type="transmembrane region" description="Helical" evidence="8">
    <location>
        <begin position="254"/>
        <end position="275"/>
    </location>
</feature>
<keyword evidence="7" id="KW-0924">Ammonia transport</keyword>
<feature type="chain" id="PRO_5031256515" evidence="9">
    <location>
        <begin position="24"/>
        <end position="434"/>
    </location>
</feature>
<dbReference type="GO" id="GO:0005886">
    <property type="term" value="C:plasma membrane"/>
    <property type="evidence" value="ECO:0007669"/>
    <property type="project" value="TreeGrafter"/>
</dbReference>
<gene>
    <name evidence="11" type="ORF">GR702_09445</name>
</gene>
<comment type="similarity">
    <text evidence="2">Belongs to the ammonia transporter channel (TC 1.A.11.2) family.</text>
</comment>
<dbReference type="InterPro" id="IPR029020">
    <property type="entry name" value="Ammonium/urea_transptr"/>
</dbReference>
<dbReference type="EMBL" id="WVTD01000005">
    <property type="protein sequence ID" value="MYL97995.1"/>
    <property type="molecule type" value="Genomic_DNA"/>
</dbReference>
<evidence type="ECO:0000313" key="12">
    <source>
        <dbReference type="Proteomes" id="UP000465810"/>
    </source>
</evidence>
<feature type="transmembrane region" description="Helical" evidence="8">
    <location>
        <begin position="38"/>
        <end position="58"/>
    </location>
</feature>
<feature type="transmembrane region" description="Helical" evidence="8">
    <location>
        <begin position="312"/>
        <end position="329"/>
    </location>
</feature>
<dbReference type="GO" id="GO:0008519">
    <property type="term" value="F:ammonium channel activity"/>
    <property type="evidence" value="ECO:0007669"/>
    <property type="project" value="InterPro"/>
</dbReference>
<evidence type="ECO:0000256" key="2">
    <source>
        <dbReference type="ARBA" id="ARBA00005887"/>
    </source>
</evidence>
<evidence type="ECO:0000256" key="7">
    <source>
        <dbReference type="ARBA" id="ARBA00023177"/>
    </source>
</evidence>
<feature type="transmembrane region" description="Helical" evidence="8">
    <location>
        <begin position="287"/>
        <end position="306"/>
    </location>
</feature>
<dbReference type="RefSeq" id="WP_160985629.1">
    <property type="nucleotide sequence ID" value="NZ_WVTD01000005.1"/>
</dbReference>
<evidence type="ECO:0000256" key="5">
    <source>
        <dbReference type="ARBA" id="ARBA00022989"/>
    </source>
</evidence>
<dbReference type="InterPro" id="IPR001905">
    <property type="entry name" value="Ammonium_transpt"/>
</dbReference>
<name>A0A7X4GG28_9SPHN</name>
<keyword evidence="5 8" id="KW-1133">Transmembrane helix</keyword>
<keyword evidence="3" id="KW-0813">Transport</keyword>
<evidence type="ECO:0000256" key="4">
    <source>
        <dbReference type="ARBA" id="ARBA00022692"/>
    </source>
</evidence>
<feature type="transmembrane region" description="Helical" evidence="8">
    <location>
        <begin position="220"/>
        <end position="242"/>
    </location>
</feature>
<evidence type="ECO:0000256" key="9">
    <source>
        <dbReference type="SAM" id="SignalP"/>
    </source>
</evidence>
<keyword evidence="12" id="KW-1185">Reference proteome</keyword>
<protein>
    <submittedName>
        <fullName evidence="11">Ammonium transporter</fullName>
    </submittedName>
</protein>
<reference evidence="11 12" key="1">
    <citation type="submission" date="2019-12" db="EMBL/GenBank/DDBJ databases">
        <authorList>
            <person name="Feng G."/>
            <person name="Zhu H."/>
        </authorList>
    </citation>
    <scope>NUCLEOTIDE SEQUENCE [LARGE SCALE GENOMIC DNA]</scope>
    <source>
        <strain evidence="11 12">FGD1</strain>
    </source>
</reference>
<feature type="transmembrane region" description="Helical" evidence="8">
    <location>
        <begin position="380"/>
        <end position="408"/>
    </location>
</feature>
<feature type="transmembrane region" description="Helical" evidence="8">
    <location>
        <begin position="70"/>
        <end position="91"/>
    </location>
</feature>
<evidence type="ECO:0000256" key="1">
    <source>
        <dbReference type="ARBA" id="ARBA00004141"/>
    </source>
</evidence>
<dbReference type="InterPro" id="IPR024041">
    <property type="entry name" value="NH4_transpt_AmtB-like_dom"/>
</dbReference>
<evidence type="ECO:0000256" key="8">
    <source>
        <dbReference type="SAM" id="Phobius"/>
    </source>
</evidence>
<accession>A0A7X4GG28</accession>
<evidence type="ECO:0000259" key="10">
    <source>
        <dbReference type="Pfam" id="PF00909"/>
    </source>
</evidence>
<keyword evidence="6 8" id="KW-0472">Membrane</keyword>
<proteinExistence type="inferred from homology"/>
<evidence type="ECO:0000256" key="3">
    <source>
        <dbReference type="ARBA" id="ARBA00022448"/>
    </source>
</evidence>
<feature type="transmembrane region" description="Helical" evidence="8">
    <location>
        <begin position="153"/>
        <end position="173"/>
    </location>
</feature>
<feature type="signal peptide" evidence="9">
    <location>
        <begin position="1"/>
        <end position="23"/>
    </location>
</feature>
<feature type="domain" description="Ammonium transporter AmtB-like" evidence="10">
    <location>
        <begin position="37"/>
        <end position="430"/>
    </location>
</feature>
<feature type="transmembrane region" description="Helical" evidence="8">
    <location>
        <begin position="188"/>
        <end position="208"/>
    </location>
</feature>
<dbReference type="AlphaFoldDB" id="A0A7X4GG28"/>
<comment type="subcellular location">
    <subcellularLocation>
        <location evidence="1">Membrane</location>
        <topology evidence="1">Multi-pass membrane protein</topology>
    </subcellularLocation>
</comment>
<evidence type="ECO:0000313" key="11">
    <source>
        <dbReference type="EMBL" id="MYL97995.1"/>
    </source>
</evidence>
<evidence type="ECO:0000256" key="6">
    <source>
        <dbReference type="ARBA" id="ARBA00023136"/>
    </source>
</evidence>
<dbReference type="SUPFAM" id="SSF111352">
    <property type="entry name" value="Ammonium transporter"/>
    <property type="match status" value="1"/>
</dbReference>
<comment type="caution">
    <text evidence="11">The sequence shown here is derived from an EMBL/GenBank/DDBJ whole genome shotgun (WGS) entry which is preliminary data.</text>
</comment>
<dbReference type="PROSITE" id="PS01219">
    <property type="entry name" value="AMMONIUM_TRANSP"/>
    <property type="match status" value="1"/>
</dbReference>
<dbReference type="InterPro" id="IPR018047">
    <property type="entry name" value="Ammonium_transpt_CS"/>
</dbReference>
<dbReference type="Pfam" id="PF00909">
    <property type="entry name" value="Ammonium_transp"/>
    <property type="match status" value="1"/>
</dbReference>
<feature type="transmembrane region" description="Helical" evidence="8">
    <location>
        <begin position="341"/>
        <end position="360"/>
    </location>
</feature>
<feature type="transmembrane region" description="Helical" evidence="8">
    <location>
        <begin position="125"/>
        <end position="146"/>
    </location>
</feature>
<dbReference type="PANTHER" id="PTHR43029:SF10">
    <property type="entry name" value="AMMONIUM TRANSPORTER MEP2"/>
    <property type="match status" value="1"/>
</dbReference>
<keyword evidence="9" id="KW-0732">Signal</keyword>
<sequence length="434" mass="44381">MNKQHLLPIVAAGLALLSPAAIAQDGRIDVSSGGDTAWMLACCSMGLLTLPGLALFYAGRVRSRNALSPIIQCAAIFALCSLLWFMVGYTLGFGEVGKGWIGNGNAWMLVSLGNLRDGTSVPESVFALFQMIFACLAPAFLAGAWAERARFGWTLAFAGAWSIVVYAPVAHWISGSGWLARGVGTLDWSGGIAVHVTAGVSALALAIMLGRRRGVAPGQVAPHGSLITVAGASLLWIGWLSLAGGSALTANDDAGAAIISMHVACAASALTWMLLERIARGKPSATGFAIGINAGIAAVSPAAGYISPGGAAVFGLAGAIACWCAMQFMRRRLKIDDALGVFAVHGVGGVLGALLLAPFLSPLLGGVGYGEGMNPIAQLVAQGVGVAVVAAWSLIASVIIALMASLAFPMRVSESAERTGLDASSHGEQAWHFD</sequence>
<organism evidence="11 12">
    <name type="scientific">Novosphingobium silvae</name>
    <dbReference type="NCBI Taxonomy" id="2692619"/>
    <lineage>
        <taxon>Bacteria</taxon>
        <taxon>Pseudomonadati</taxon>
        <taxon>Pseudomonadota</taxon>
        <taxon>Alphaproteobacteria</taxon>
        <taxon>Sphingomonadales</taxon>
        <taxon>Sphingomonadaceae</taxon>
        <taxon>Novosphingobium</taxon>
    </lineage>
</organism>
<dbReference type="Gene3D" id="1.10.3430.10">
    <property type="entry name" value="Ammonium transporter AmtB like domains"/>
    <property type="match status" value="1"/>
</dbReference>